<comment type="similarity">
    <text evidence="11">Belongs to the amiloride-sensitive sodium channel (TC 1.A.6) family.</text>
</comment>
<keyword evidence="4 11" id="KW-0812">Transmembrane</keyword>
<dbReference type="Proteomes" id="UP000749559">
    <property type="component" value="Unassembled WGS sequence"/>
</dbReference>
<keyword evidence="7 11" id="KW-0406">Ion transport</keyword>
<comment type="caution">
    <text evidence="12">The sequence shown here is derived from an EMBL/GenBank/DDBJ whole genome shotgun (WGS) entry which is preliminary data.</text>
</comment>
<proteinExistence type="inferred from homology"/>
<evidence type="ECO:0000256" key="4">
    <source>
        <dbReference type="ARBA" id="ARBA00022692"/>
    </source>
</evidence>
<sequence>YVDFPAVTVCRTNGAHGFARLQDISKKNVADTVKDKTDLWAMLNPNIMTRMMDETDNIKKLTRAQAISQHSPKMAQYLAPKYETFIVSCRFKGKKCNKTNFIKRMNGEYFKCFTFNNSATIKNVGPRWGLSLTFYLDRIYGIDLNYDMDAMDITEYGVKVSIHEPNTIPDMVNNAITISPGYNTKMALRQTVFGKMEHPWGQCDKFRVKLVDIAYEATNIAYNQDTCLKICQQRYIQGKCGCLNIMRPVPNDLLNETYCSDISDNNESTIFLNDL</sequence>
<keyword evidence="10 11" id="KW-0407">Ion channel</keyword>
<dbReference type="GO" id="GO:0005886">
    <property type="term" value="C:plasma membrane"/>
    <property type="evidence" value="ECO:0007669"/>
    <property type="project" value="TreeGrafter"/>
</dbReference>
<evidence type="ECO:0000256" key="8">
    <source>
        <dbReference type="ARBA" id="ARBA00023136"/>
    </source>
</evidence>
<dbReference type="PANTHER" id="PTHR11690:SF248">
    <property type="entry name" value="PICKPOCKET 17, ISOFORM A"/>
    <property type="match status" value="1"/>
</dbReference>
<gene>
    <name evidence="12" type="ORF">OFUS_LOCUS19132</name>
</gene>
<keyword evidence="6" id="KW-0915">Sodium</keyword>
<dbReference type="EMBL" id="CAIIXF020000009">
    <property type="protein sequence ID" value="CAH1794440.1"/>
    <property type="molecule type" value="Genomic_DNA"/>
</dbReference>
<evidence type="ECO:0000256" key="9">
    <source>
        <dbReference type="ARBA" id="ARBA00023201"/>
    </source>
</evidence>
<keyword evidence="9 11" id="KW-0739">Sodium transport</keyword>
<dbReference type="PANTHER" id="PTHR11690">
    <property type="entry name" value="AMILORIDE-SENSITIVE SODIUM CHANNEL-RELATED"/>
    <property type="match status" value="1"/>
</dbReference>
<evidence type="ECO:0000256" key="11">
    <source>
        <dbReference type="RuleBase" id="RU000679"/>
    </source>
</evidence>
<keyword evidence="8" id="KW-0472">Membrane</keyword>
<evidence type="ECO:0000313" key="12">
    <source>
        <dbReference type="EMBL" id="CAH1794440.1"/>
    </source>
</evidence>
<dbReference type="Gene3D" id="2.60.470.10">
    <property type="entry name" value="Acid-sensing ion channels like domains"/>
    <property type="match status" value="1"/>
</dbReference>
<evidence type="ECO:0000256" key="2">
    <source>
        <dbReference type="ARBA" id="ARBA00022448"/>
    </source>
</evidence>
<dbReference type="AlphaFoldDB" id="A0A8J1U3X5"/>
<evidence type="ECO:0000256" key="3">
    <source>
        <dbReference type="ARBA" id="ARBA00022461"/>
    </source>
</evidence>
<dbReference type="InterPro" id="IPR001873">
    <property type="entry name" value="ENaC"/>
</dbReference>
<evidence type="ECO:0000256" key="10">
    <source>
        <dbReference type="ARBA" id="ARBA00023303"/>
    </source>
</evidence>
<keyword evidence="3 11" id="KW-0894">Sodium channel</keyword>
<dbReference type="PRINTS" id="PR01078">
    <property type="entry name" value="AMINACHANNEL"/>
</dbReference>
<feature type="non-terminal residue" evidence="12">
    <location>
        <position position="275"/>
    </location>
</feature>
<evidence type="ECO:0000256" key="6">
    <source>
        <dbReference type="ARBA" id="ARBA00023053"/>
    </source>
</evidence>
<evidence type="ECO:0000256" key="1">
    <source>
        <dbReference type="ARBA" id="ARBA00004141"/>
    </source>
</evidence>
<reference evidence="12" key="1">
    <citation type="submission" date="2022-03" db="EMBL/GenBank/DDBJ databases">
        <authorList>
            <person name="Martin C."/>
        </authorList>
    </citation>
    <scope>NUCLEOTIDE SEQUENCE</scope>
</reference>
<protein>
    <submittedName>
        <fullName evidence="12">Uncharacterized protein</fullName>
    </submittedName>
</protein>
<accession>A0A8J1U3X5</accession>
<organism evidence="12 13">
    <name type="scientific">Owenia fusiformis</name>
    <name type="common">Polychaete worm</name>
    <dbReference type="NCBI Taxonomy" id="6347"/>
    <lineage>
        <taxon>Eukaryota</taxon>
        <taxon>Metazoa</taxon>
        <taxon>Spiralia</taxon>
        <taxon>Lophotrochozoa</taxon>
        <taxon>Annelida</taxon>
        <taxon>Polychaeta</taxon>
        <taxon>Sedentaria</taxon>
        <taxon>Canalipalpata</taxon>
        <taxon>Sabellida</taxon>
        <taxon>Oweniida</taxon>
        <taxon>Oweniidae</taxon>
        <taxon>Owenia</taxon>
    </lineage>
</organism>
<comment type="subcellular location">
    <subcellularLocation>
        <location evidence="1">Membrane</location>
        <topology evidence="1">Multi-pass membrane protein</topology>
    </subcellularLocation>
</comment>
<evidence type="ECO:0000256" key="7">
    <source>
        <dbReference type="ARBA" id="ARBA00023065"/>
    </source>
</evidence>
<dbReference type="OrthoDB" id="8065060at2759"/>
<name>A0A8J1U3X5_OWEFU</name>
<evidence type="ECO:0000256" key="5">
    <source>
        <dbReference type="ARBA" id="ARBA00022989"/>
    </source>
</evidence>
<feature type="non-terminal residue" evidence="12">
    <location>
        <position position="1"/>
    </location>
</feature>
<keyword evidence="5" id="KW-1133">Transmembrane helix</keyword>
<dbReference type="GO" id="GO:0015280">
    <property type="term" value="F:ligand-gated sodium channel activity"/>
    <property type="evidence" value="ECO:0007669"/>
    <property type="project" value="TreeGrafter"/>
</dbReference>
<keyword evidence="2 11" id="KW-0813">Transport</keyword>
<keyword evidence="13" id="KW-1185">Reference proteome</keyword>
<dbReference type="Pfam" id="PF00858">
    <property type="entry name" value="ASC"/>
    <property type="match status" value="1"/>
</dbReference>
<evidence type="ECO:0000313" key="13">
    <source>
        <dbReference type="Proteomes" id="UP000749559"/>
    </source>
</evidence>